<dbReference type="Proteomes" id="UP001177023">
    <property type="component" value="Unassembled WGS sequence"/>
</dbReference>
<reference evidence="1" key="1">
    <citation type="submission" date="2023-06" db="EMBL/GenBank/DDBJ databases">
        <authorList>
            <person name="Delattre M."/>
        </authorList>
    </citation>
    <scope>NUCLEOTIDE SEQUENCE</scope>
    <source>
        <strain evidence="1">AF72</strain>
    </source>
</reference>
<evidence type="ECO:0000313" key="1">
    <source>
        <dbReference type="EMBL" id="CAJ0585195.1"/>
    </source>
</evidence>
<accession>A0AA36DF98</accession>
<evidence type="ECO:0000313" key="2">
    <source>
        <dbReference type="Proteomes" id="UP001177023"/>
    </source>
</evidence>
<organism evidence="1 2">
    <name type="scientific">Mesorhabditis spiculigera</name>
    <dbReference type="NCBI Taxonomy" id="96644"/>
    <lineage>
        <taxon>Eukaryota</taxon>
        <taxon>Metazoa</taxon>
        <taxon>Ecdysozoa</taxon>
        <taxon>Nematoda</taxon>
        <taxon>Chromadorea</taxon>
        <taxon>Rhabditida</taxon>
        <taxon>Rhabditina</taxon>
        <taxon>Rhabditomorpha</taxon>
        <taxon>Rhabditoidea</taxon>
        <taxon>Rhabditidae</taxon>
        <taxon>Mesorhabditinae</taxon>
        <taxon>Mesorhabditis</taxon>
    </lineage>
</organism>
<dbReference type="EMBL" id="CATQJA010002703">
    <property type="protein sequence ID" value="CAJ0585195.1"/>
    <property type="molecule type" value="Genomic_DNA"/>
</dbReference>
<protein>
    <submittedName>
        <fullName evidence="1">Uncharacterized protein</fullName>
    </submittedName>
</protein>
<comment type="caution">
    <text evidence="1">The sequence shown here is derived from an EMBL/GenBank/DDBJ whole genome shotgun (WGS) entry which is preliminary data.</text>
</comment>
<gene>
    <name evidence="1" type="ORF">MSPICULIGERA_LOCUS23226</name>
</gene>
<feature type="non-terminal residue" evidence="1">
    <location>
        <position position="1"/>
    </location>
</feature>
<proteinExistence type="predicted"/>
<name>A0AA36DF98_9BILA</name>
<dbReference type="AlphaFoldDB" id="A0AA36DF98"/>
<sequence length="539" mass="60812">MEAGIRFLPKKRDVAQKKRRANEDEVIGDVKQYLAEFDECVDTKLRDLFSEPVSRIVGHLARPEKEKDEARLSNVFDKAMEIVLYPTAVVVCHLADTASVVEMCRSSLAEHGLTNAIMINPDSEASEVIDQLVDITENCVLIVRQAESLPFDLIDKILKLLRLTDFLVEVAFLICLSTSPMYLASICSKDSLDEIEVEVFKLDITSRFQKKLLKELLYLRNPFEHDLNAIFLSGGLLKEAFDNYMVEHKSVDLLKNALRHAVIHKVCMGAKPLTSLEDTQIKLQRYAAACEAYSKLSEKSLKRVHADVQLQSGGFEARELLEKLRSEKADRFEELLTILEPLRADGFEPEIAELSKLVAEWQRLHLESKSSQSVPAETPKRPENMTFAEFQRQREAKKLVKTESPLVKASEKLRDAFLHLFQEALVPLEKVDGLLVVDSLPTGSVVSSTDPARFIEASLLQSEETVPLALAYKTLMSFDGQKELRLGEWVATFKKEGSCSVDESPSTLIYAAAAHFEYIGVTRPRPEKDYPAVQVAYYE</sequence>
<keyword evidence="2" id="KW-1185">Reference proteome</keyword>